<dbReference type="AlphaFoldDB" id="A0A398D4X1"/>
<dbReference type="Pfam" id="PF03313">
    <property type="entry name" value="SDH_alpha"/>
    <property type="match status" value="1"/>
</dbReference>
<dbReference type="PANTHER" id="PTHR30501">
    <property type="entry name" value="UPF0597 PROTEIN YHAM"/>
    <property type="match status" value="1"/>
</dbReference>
<comment type="caution">
    <text evidence="2">The sequence shown here is derived from an EMBL/GenBank/DDBJ whole genome shotgun (WGS) entry which is preliminary data.</text>
</comment>
<evidence type="ECO:0000259" key="1">
    <source>
        <dbReference type="Pfam" id="PF03313"/>
    </source>
</evidence>
<reference evidence="2 3" key="1">
    <citation type="submission" date="2018-09" db="EMBL/GenBank/DDBJ databases">
        <title>Discovery and Ecogenomic Context for Candidatus Cryosericales, a Global Caldiserica Order Active in Thawing Permafrost.</title>
        <authorList>
            <person name="Martinez M.A."/>
            <person name="Woodcroft B.J."/>
            <person name="Ignacio Espinoza J.C."/>
            <person name="Zayed A."/>
            <person name="Singleton C.M."/>
            <person name="Boyd J."/>
            <person name="Li Y.-F."/>
            <person name="Purvine S."/>
            <person name="Maughan H."/>
            <person name="Hodgkins S.B."/>
            <person name="Anderson D."/>
            <person name="Sederholm M."/>
            <person name="Temperton B."/>
            <person name="Saleska S.R."/>
            <person name="Tyson G.W."/>
            <person name="Rich V.I."/>
        </authorList>
    </citation>
    <scope>NUCLEOTIDE SEQUENCE [LARGE SCALE GENOMIC DNA]</scope>
    <source>
        <strain evidence="2 3">SMC5</strain>
    </source>
</reference>
<accession>A0A398D4X1</accession>
<dbReference type="GO" id="GO:0019450">
    <property type="term" value="P:L-cysteine catabolic process to pyruvate"/>
    <property type="evidence" value="ECO:0007669"/>
    <property type="project" value="TreeGrafter"/>
</dbReference>
<dbReference type="InterPro" id="IPR021144">
    <property type="entry name" value="UPF0597"/>
</dbReference>
<feature type="domain" description="Serine dehydratase-like alpha subunit" evidence="1">
    <location>
        <begin position="5"/>
        <end position="84"/>
    </location>
</feature>
<dbReference type="InterPro" id="IPR005130">
    <property type="entry name" value="Ser_deHydtase-like_asu"/>
</dbReference>
<dbReference type="OrthoDB" id="41906at2"/>
<dbReference type="EMBL" id="QXIU01000239">
    <property type="protein sequence ID" value="RIE07377.1"/>
    <property type="molecule type" value="Genomic_DNA"/>
</dbReference>
<organism evidence="2 3">
    <name type="scientific">Candidatus Cryosericum odellii</name>
    <dbReference type="NCBI Taxonomy" id="2290917"/>
    <lineage>
        <taxon>Bacteria</taxon>
        <taxon>Pseudomonadati</taxon>
        <taxon>Caldisericota/Cryosericota group</taxon>
        <taxon>Candidatus Cryosericota</taxon>
        <taxon>Candidatus Cryosericia</taxon>
        <taxon>Candidatus Cryosericales</taxon>
        <taxon>Candidatus Cryosericaceae</taxon>
        <taxon>Candidatus Cryosericum</taxon>
    </lineage>
</organism>
<dbReference type="GO" id="GO:0080146">
    <property type="term" value="F:L-cysteine desulfhydrase activity"/>
    <property type="evidence" value="ECO:0007669"/>
    <property type="project" value="TreeGrafter"/>
</dbReference>
<dbReference type="Proteomes" id="UP000266489">
    <property type="component" value="Unassembled WGS sequence"/>
</dbReference>
<name>A0A398D4X1_9BACT</name>
<dbReference type="PANTHER" id="PTHR30501:SF2">
    <property type="entry name" value="UPF0597 PROTEIN YHAM"/>
    <property type="match status" value="1"/>
</dbReference>
<evidence type="ECO:0000313" key="2">
    <source>
        <dbReference type="EMBL" id="RIE07377.1"/>
    </source>
</evidence>
<gene>
    <name evidence="2" type="ORF">SMC5_09785</name>
</gene>
<evidence type="ECO:0000313" key="3">
    <source>
        <dbReference type="Proteomes" id="UP000266489"/>
    </source>
</evidence>
<proteinExistence type="predicted"/>
<sequence length="97" mass="9515">MKKGNALQNTFASTAGMICDGAKTSCALKAAMGTSTAISNALLALDGVVVPGADGIVSGSIKGTIGNLGYLVTNGMGAVDKSLIDILSGRSISVPLT</sequence>
<protein>
    <recommendedName>
        <fullName evidence="1">Serine dehydratase-like alpha subunit domain-containing protein</fullName>
    </recommendedName>
</protein>